<comment type="caution">
    <text evidence="2">The sequence shown here is derived from an EMBL/GenBank/DDBJ whole genome shotgun (WGS) entry which is preliminary data.</text>
</comment>
<evidence type="ECO:0000313" key="3">
    <source>
        <dbReference type="Proteomes" id="UP000242450"/>
    </source>
</evidence>
<dbReference type="EMBL" id="MKHE01000023">
    <property type="protein sequence ID" value="OWK03013.1"/>
    <property type="molecule type" value="Genomic_DNA"/>
</dbReference>
<sequence length="121" mass="13476">MTYDFTLRVLTLTRMRMVKGTGPLTLTLITIELLGHNCPETKGQLTILEYKAQNAPQLWAAEEFSSLPLGMPGMVVFYPTPALEYPHGSRVPVPLRDTAASRIHPSSHGHPNPRGDLRMRP</sequence>
<accession>A0A212CAJ3</accession>
<proteinExistence type="predicted"/>
<gene>
    <name evidence="2" type="ORF">Celaphus_00007587</name>
</gene>
<evidence type="ECO:0000313" key="2">
    <source>
        <dbReference type="EMBL" id="OWK03013.1"/>
    </source>
</evidence>
<evidence type="ECO:0000256" key="1">
    <source>
        <dbReference type="SAM" id="MobiDB-lite"/>
    </source>
</evidence>
<name>A0A212CAJ3_CEREH</name>
<keyword evidence="3" id="KW-1185">Reference proteome</keyword>
<protein>
    <submittedName>
        <fullName evidence="2">Uncharacterized protein</fullName>
    </submittedName>
</protein>
<organism evidence="2 3">
    <name type="scientific">Cervus elaphus hippelaphus</name>
    <name type="common">European red deer</name>
    <dbReference type="NCBI Taxonomy" id="46360"/>
    <lineage>
        <taxon>Eukaryota</taxon>
        <taxon>Metazoa</taxon>
        <taxon>Chordata</taxon>
        <taxon>Craniata</taxon>
        <taxon>Vertebrata</taxon>
        <taxon>Euteleostomi</taxon>
        <taxon>Mammalia</taxon>
        <taxon>Eutheria</taxon>
        <taxon>Laurasiatheria</taxon>
        <taxon>Artiodactyla</taxon>
        <taxon>Ruminantia</taxon>
        <taxon>Pecora</taxon>
        <taxon>Cervidae</taxon>
        <taxon>Cervinae</taxon>
        <taxon>Cervus</taxon>
    </lineage>
</organism>
<dbReference type="Proteomes" id="UP000242450">
    <property type="component" value="Chromosome 23"/>
</dbReference>
<dbReference type="AlphaFoldDB" id="A0A212CAJ3"/>
<feature type="region of interest" description="Disordered" evidence="1">
    <location>
        <begin position="89"/>
        <end position="121"/>
    </location>
</feature>
<reference evidence="2 3" key="1">
    <citation type="journal article" date="2018" name="Mol. Genet. Genomics">
        <title>The red deer Cervus elaphus genome CerEla1.0: sequencing, annotating, genes, and chromosomes.</title>
        <authorList>
            <person name="Bana N.A."/>
            <person name="Nyiri A."/>
            <person name="Nagy J."/>
            <person name="Frank K."/>
            <person name="Nagy T."/>
            <person name="Steger V."/>
            <person name="Schiller M."/>
            <person name="Lakatos P."/>
            <person name="Sugar L."/>
            <person name="Horn P."/>
            <person name="Barta E."/>
            <person name="Orosz L."/>
        </authorList>
    </citation>
    <scope>NUCLEOTIDE SEQUENCE [LARGE SCALE GENOMIC DNA]</scope>
    <source>
        <strain evidence="2">Hungarian</strain>
    </source>
</reference>